<dbReference type="AlphaFoldDB" id="A0AAU9IDM8"/>
<gene>
    <name evidence="1" type="ORF">BSTOLATCC_MIC3850</name>
</gene>
<evidence type="ECO:0000313" key="2">
    <source>
        <dbReference type="Proteomes" id="UP001162131"/>
    </source>
</evidence>
<keyword evidence="2" id="KW-1185">Reference proteome</keyword>
<organism evidence="1 2">
    <name type="scientific">Blepharisma stoltei</name>
    <dbReference type="NCBI Taxonomy" id="1481888"/>
    <lineage>
        <taxon>Eukaryota</taxon>
        <taxon>Sar</taxon>
        <taxon>Alveolata</taxon>
        <taxon>Ciliophora</taxon>
        <taxon>Postciliodesmatophora</taxon>
        <taxon>Heterotrichea</taxon>
        <taxon>Heterotrichida</taxon>
        <taxon>Blepharismidae</taxon>
        <taxon>Blepharisma</taxon>
    </lineage>
</organism>
<accession>A0AAU9IDM8</accession>
<proteinExistence type="predicted"/>
<evidence type="ECO:0000313" key="1">
    <source>
        <dbReference type="EMBL" id="CAG9311562.1"/>
    </source>
</evidence>
<dbReference type="Proteomes" id="UP001162131">
    <property type="component" value="Unassembled WGS sequence"/>
</dbReference>
<comment type="caution">
    <text evidence="1">The sequence shown here is derived from an EMBL/GenBank/DDBJ whole genome shotgun (WGS) entry which is preliminary data.</text>
</comment>
<sequence>MSKACLKSEYEYCKTEDGFSYRRRIKASDKKDQCKEASSQPISDLLFSSCRKINEANRFEYTNQETEDGLTFRRKIKIGDLEAQSIKNENEAPLSISKSNIEQSLKFKENVQINSNLLSCRKINFNESIGKEEEKTSKIEPVEECLINLKHEEWEKKSEAMNQCEVDNGLSFRRKRKAIDKLESDSKQPILIEKQISLPIKPTENLELPIPRLDTSIRHPKRCPDFPDFSFTIKKNYKIFPSSIRLLYFLEDLIFELKATLKLTYSAHPDFLSVCEFLLNCINKEASILLETFNEQKKKKWNEKTIGEIEERERRRRDEEEWRIFFKKIRKNPINLFLKNEKKMIEIALLKLKQPDKELENAKSLVFDKRHFCDKTRMPMANALASFSSDMRNAMQLNLVKLASYAEIVHAKSQKNGNITVIEDFSIFFPIFYSDSRALVFRFLH</sequence>
<reference evidence="1" key="1">
    <citation type="submission" date="2021-09" db="EMBL/GenBank/DDBJ databases">
        <authorList>
            <consortium name="AG Swart"/>
            <person name="Singh M."/>
            <person name="Singh A."/>
            <person name="Seah K."/>
            <person name="Emmerich C."/>
        </authorList>
    </citation>
    <scope>NUCLEOTIDE SEQUENCE</scope>
    <source>
        <strain evidence="1">ATCC30299</strain>
    </source>
</reference>
<dbReference type="EMBL" id="CAJZBQ010000004">
    <property type="protein sequence ID" value="CAG9311562.1"/>
    <property type="molecule type" value="Genomic_DNA"/>
</dbReference>
<name>A0AAU9IDM8_9CILI</name>
<protein>
    <submittedName>
        <fullName evidence="1">Uncharacterized protein</fullName>
    </submittedName>
</protein>